<dbReference type="EMBL" id="FNDJ01000022">
    <property type="protein sequence ID" value="SDL13083.1"/>
    <property type="molecule type" value="Genomic_DNA"/>
</dbReference>
<proteinExistence type="predicted"/>
<dbReference type="Proteomes" id="UP000199202">
    <property type="component" value="Unassembled WGS sequence"/>
</dbReference>
<reference evidence="2 3" key="1">
    <citation type="submission" date="2016-10" db="EMBL/GenBank/DDBJ databases">
        <authorList>
            <person name="de Groot N.N."/>
        </authorList>
    </citation>
    <scope>NUCLEOTIDE SEQUENCE [LARGE SCALE GENOMIC DNA]</scope>
    <source>
        <strain evidence="2 3">CGMCC 4.6533</strain>
    </source>
</reference>
<evidence type="ECO:0000256" key="1">
    <source>
        <dbReference type="SAM" id="MobiDB-lite"/>
    </source>
</evidence>
<sequence length="203" mass="22516">MIDSTYKEWFRLRTQLVVDLTWCSATKIDDVLAAYDISPESTQPARLLADDIDMLIGRLGNGTVIMDYRVDSVTEGALPILAQYGPCLSAVWIDEAPALVSYWTESGLVVKFDMSEWDWYPVPDLASVERWIAASPAGRETWENSYGLATLITAEALCQAVVDDEWMRSVHTGVTSPHPPVQETPAGSRSLSSIIEKYGDRTP</sequence>
<organism evidence="2 3">
    <name type="scientific">Nonomuraea jiangxiensis</name>
    <dbReference type="NCBI Taxonomy" id="633440"/>
    <lineage>
        <taxon>Bacteria</taxon>
        <taxon>Bacillati</taxon>
        <taxon>Actinomycetota</taxon>
        <taxon>Actinomycetes</taxon>
        <taxon>Streptosporangiales</taxon>
        <taxon>Streptosporangiaceae</taxon>
        <taxon>Nonomuraea</taxon>
    </lineage>
</organism>
<gene>
    <name evidence="2" type="ORF">SAMN05421869_122129</name>
</gene>
<dbReference type="RefSeq" id="WP_090943387.1">
    <property type="nucleotide sequence ID" value="NZ_FNDJ01000022.1"/>
</dbReference>
<keyword evidence="3" id="KW-1185">Reference proteome</keyword>
<feature type="region of interest" description="Disordered" evidence="1">
    <location>
        <begin position="172"/>
        <end position="203"/>
    </location>
</feature>
<evidence type="ECO:0000313" key="2">
    <source>
        <dbReference type="EMBL" id="SDL13083.1"/>
    </source>
</evidence>
<evidence type="ECO:0000313" key="3">
    <source>
        <dbReference type="Proteomes" id="UP000199202"/>
    </source>
</evidence>
<dbReference type="AlphaFoldDB" id="A0A1G9HKQ2"/>
<name>A0A1G9HKQ2_9ACTN</name>
<dbReference type="OrthoDB" id="3528469at2"/>
<accession>A0A1G9HKQ2</accession>
<protein>
    <submittedName>
        <fullName evidence="2">Uncharacterized protein</fullName>
    </submittedName>
</protein>